<dbReference type="InterPro" id="IPR036736">
    <property type="entry name" value="ACP-like_sf"/>
</dbReference>
<dbReference type="AlphaFoldDB" id="A0AAJ1VJF6"/>
<dbReference type="GO" id="GO:0031177">
    <property type="term" value="F:phosphopantetheine binding"/>
    <property type="evidence" value="ECO:0007669"/>
    <property type="project" value="TreeGrafter"/>
</dbReference>
<reference evidence="5" key="1">
    <citation type="submission" date="2023-06" db="EMBL/GenBank/DDBJ databases">
        <title>Two Chryseobacterium gambrini strains from China.</title>
        <authorList>
            <person name="Zeng J."/>
            <person name="Wu Y."/>
        </authorList>
    </citation>
    <scope>NUCLEOTIDE SEQUENCE</scope>
    <source>
        <strain evidence="5">SQ219</strain>
    </source>
</reference>
<dbReference type="PANTHER" id="PTHR45527">
    <property type="entry name" value="NONRIBOSOMAL PEPTIDE SYNTHETASE"/>
    <property type="match status" value="1"/>
</dbReference>
<protein>
    <submittedName>
        <fullName evidence="5">Phosphopantetheine-binding protein</fullName>
    </submittedName>
</protein>
<comment type="cofactor">
    <cofactor evidence="1">
        <name>pantetheine 4'-phosphate</name>
        <dbReference type="ChEBI" id="CHEBI:47942"/>
    </cofactor>
</comment>
<dbReference type="InterPro" id="IPR009081">
    <property type="entry name" value="PP-bd_ACP"/>
</dbReference>
<dbReference type="Gene3D" id="1.10.1200.10">
    <property type="entry name" value="ACP-like"/>
    <property type="match status" value="1"/>
</dbReference>
<proteinExistence type="predicted"/>
<dbReference type="PROSITE" id="PS50075">
    <property type="entry name" value="CARRIER"/>
    <property type="match status" value="1"/>
</dbReference>
<evidence type="ECO:0000256" key="3">
    <source>
        <dbReference type="ARBA" id="ARBA00022553"/>
    </source>
</evidence>
<dbReference type="FunFam" id="1.10.1200.10:FF:000005">
    <property type="entry name" value="Nonribosomal peptide synthetase 1"/>
    <property type="match status" value="1"/>
</dbReference>
<accession>A0AAJ1VJF6</accession>
<dbReference type="Pfam" id="PF00550">
    <property type="entry name" value="PP-binding"/>
    <property type="match status" value="1"/>
</dbReference>
<evidence type="ECO:0000256" key="1">
    <source>
        <dbReference type="ARBA" id="ARBA00001957"/>
    </source>
</evidence>
<name>A0AAJ1VJF6_9FLAO</name>
<feature type="domain" description="Carrier" evidence="4">
    <location>
        <begin position="9"/>
        <end position="84"/>
    </location>
</feature>
<dbReference type="SUPFAM" id="SSF47336">
    <property type="entry name" value="ACP-like"/>
    <property type="match status" value="1"/>
</dbReference>
<organism evidence="5 6">
    <name type="scientific">Chryseobacterium gambrini</name>
    <dbReference type="NCBI Taxonomy" id="373672"/>
    <lineage>
        <taxon>Bacteria</taxon>
        <taxon>Pseudomonadati</taxon>
        <taxon>Bacteroidota</taxon>
        <taxon>Flavobacteriia</taxon>
        <taxon>Flavobacteriales</taxon>
        <taxon>Weeksellaceae</taxon>
        <taxon>Chryseobacterium group</taxon>
        <taxon>Chryseobacterium</taxon>
    </lineage>
</organism>
<dbReference type="RefSeq" id="WP_290263805.1">
    <property type="nucleotide sequence ID" value="NZ_JAUHGV010000004.1"/>
</dbReference>
<evidence type="ECO:0000313" key="6">
    <source>
        <dbReference type="Proteomes" id="UP001225933"/>
    </source>
</evidence>
<dbReference type="GO" id="GO:0005737">
    <property type="term" value="C:cytoplasm"/>
    <property type="evidence" value="ECO:0007669"/>
    <property type="project" value="TreeGrafter"/>
</dbReference>
<evidence type="ECO:0000259" key="4">
    <source>
        <dbReference type="PROSITE" id="PS50075"/>
    </source>
</evidence>
<dbReference type="EMBL" id="JAUHGV010000004">
    <property type="protein sequence ID" value="MDN4011776.1"/>
    <property type="molecule type" value="Genomic_DNA"/>
</dbReference>
<evidence type="ECO:0000313" key="5">
    <source>
        <dbReference type="EMBL" id="MDN4011776.1"/>
    </source>
</evidence>
<dbReference type="PANTHER" id="PTHR45527:SF1">
    <property type="entry name" value="FATTY ACID SYNTHASE"/>
    <property type="match status" value="1"/>
</dbReference>
<dbReference type="InterPro" id="IPR006162">
    <property type="entry name" value="Ppantetheine_attach_site"/>
</dbReference>
<dbReference type="GO" id="GO:0043041">
    <property type="term" value="P:amino acid activation for nonribosomal peptide biosynthetic process"/>
    <property type="evidence" value="ECO:0007669"/>
    <property type="project" value="TreeGrafter"/>
</dbReference>
<keyword evidence="2" id="KW-0596">Phosphopantetheine</keyword>
<comment type="caution">
    <text evidence="5">The sequence shown here is derived from an EMBL/GenBank/DDBJ whole genome shotgun (WGS) entry which is preliminary data.</text>
</comment>
<dbReference type="GO" id="GO:0044550">
    <property type="term" value="P:secondary metabolite biosynthetic process"/>
    <property type="evidence" value="ECO:0007669"/>
    <property type="project" value="TreeGrafter"/>
</dbReference>
<gene>
    <name evidence="5" type="ORF">QX233_04820</name>
</gene>
<dbReference type="Proteomes" id="UP001225933">
    <property type="component" value="Unassembled WGS sequence"/>
</dbReference>
<feature type="non-terminal residue" evidence="5">
    <location>
        <position position="1"/>
    </location>
</feature>
<sequence length="95" mass="11019">DLIKHEYVAPSNDVERQLKEIWEEMLGLDNISVTDNFFELGGNSMNAIRIIGEIQKRLNKLLKINVFLEKPTISELALIISEMEDKEEDVFRTII</sequence>
<keyword evidence="3" id="KW-0597">Phosphoprotein</keyword>
<evidence type="ECO:0000256" key="2">
    <source>
        <dbReference type="ARBA" id="ARBA00022450"/>
    </source>
</evidence>
<dbReference type="PROSITE" id="PS00012">
    <property type="entry name" value="PHOSPHOPANTETHEINE"/>
    <property type="match status" value="1"/>
</dbReference>